<comment type="subunit">
    <text evidence="4">Homotetramer.</text>
</comment>
<comment type="function">
    <text evidence="4">Uses inorganic polyphosphate (polyP) as a donor to convert GDP to GTP or ADP to ATP.</text>
</comment>
<keyword evidence="8" id="KW-1185">Reference proteome</keyword>
<proteinExistence type="inferred from homology"/>
<organism evidence="7 8">
    <name type="scientific">Nonomuraea cavernae</name>
    <dbReference type="NCBI Taxonomy" id="2045107"/>
    <lineage>
        <taxon>Bacteria</taxon>
        <taxon>Bacillati</taxon>
        <taxon>Actinomycetota</taxon>
        <taxon>Actinomycetes</taxon>
        <taxon>Streptosporangiales</taxon>
        <taxon>Streptosporangiaceae</taxon>
        <taxon>Nonomuraea</taxon>
    </lineage>
</organism>
<evidence type="ECO:0000313" key="7">
    <source>
        <dbReference type="EMBL" id="GGO69312.1"/>
    </source>
</evidence>
<evidence type="ECO:0000256" key="1">
    <source>
        <dbReference type="ARBA" id="ARBA00009924"/>
    </source>
</evidence>
<evidence type="ECO:0000256" key="3">
    <source>
        <dbReference type="ARBA" id="ARBA00022777"/>
    </source>
</evidence>
<dbReference type="EMBL" id="BMNH01000007">
    <property type="protein sequence ID" value="GGO69312.1"/>
    <property type="molecule type" value="Genomic_DNA"/>
</dbReference>
<feature type="region of interest" description="Disordered" evidence="5">
    <location>
        <begin position="1"/>
        <end position="20"/>
    </location>
</feature>
<sequence>MDNTDSGAGPGEELLVTSMNGAKMEAAPAELLDTAEAPPAELLDDLSDLRVIDDDDDDPVLVDLDGRPYDTWREHYPYRSRMDRAEYERTKRLLQIELVKLQYWIKDTGVRLVVLFEGRDAAGKGGTIKRFQQHLNPRGAAVVALDKPSERESTQWYFQRYIAHLPSAGEMVFFDRSWYNRAGVERVMEFCTPREYLEFLRQAPLFEQMLVEDGIQLVKFYFSVSRGEQLTRFVIRSIDPVRRWKLSRMDLASRQKWDEYTDAKEDMFQHTDTDFAPWTVIKSNDKKRARVEAIRHVLSLFDYEGKNHEVVGVPDPLIVRTAADVLDEDRDSYPGSPRPAG</sequence>
<comment type="similarity">
    <text evidence="1 4">Belongs to the polyphosphate kinase 2 (PPK2) family. Class I subfamily.</text>
</comment>
<reference evidence="7" key="2">
    <citation type="submission" date="2020-09" db="EMBL/GenBank/DDBJ databases">
        <authorList>
            <person name="Sun Q."/>
            <person name="Zhou Y."/>
        </authorList>
    </citation>
    <scope>NUCLEOTIDE SEQUENCE</scope>
    <source>
        <strain evidence="7">CGMCC 4.7368</strain>
    </source>
</reference>
<evidence type="ECO:0000313" key="8">
    <source>
        <dbReference type="Proteomes" id="UP000646523"/>
    </source>
</evidence>
<dbReference type="RefSeq" id="WP_225262731.1">
    <property type="nucleotide sequence ID" value="NZ_BMNH01000007.1"/>
</dbReference>
<accession>A0A918DIU6</accession>
<dbReference type="GO" id="GO:0006793">
    <property type="term" value="P:phosphorus metabolic process"/>
    <property type="evidence" value="ECO:0007669"/>
    <property type="project" value="InterPro"/>
</dbReference>
<keyword evidence="3 4" id="KW-0418">Kinase</keyword>
<dbReference type="GO" id="GO:0008976">
    <property type="term" value="F:polyphosphate kinase activity"/>
    <property type="evidence" value="ECO:0007669"/>
    <property type="project" value="UniProtKB-UniRule"/>
</dbReference>
<comment type="caution">
    <text evidence="7">The sequence shown here is derived from an EMBL/GenBank/DDBJ whole genome shotgun (WGS) entry which is preliminary data.</text>
</comment>
<dbReference type="NCBIfam" id="TIGR03707">
    <property type="entry name" value="PPK2_P_aer"/>
    <property type="match status" value="1"/>
</dbReference>
<dbReference type="InterPro" id="IPR022488">
    <property type="entry name" value="PPK2-related"/>
</dbReference>
<dbReference type="Pfam" id="PF03976">
    <property type="entry name" value="PPK2"/>
    <property type="match status" value="1"/>
</dbReference>
<protein>
    <recommendedName>
        <fullName evidence="4">ADP/GDP-polyphosphate phosphotransferase</fullName>
        <ecNumber evidence="4">2.7.4.-</ecNumber>
    </recommendedName>
    <alternativeName>
        <fullName evidence="4">Polyphosphate kinase PPK2</fullName>
    </alternativeName>
</protein>
<dbReference type="InterPro" id="IPR022486">
    <property type="entry name" value="PPK2_PA0141"/>
</dbReference>
<dbReference type="Gene3D" id="3.40.50.300">
    <property type="entry name" value="P-loop containing nucleotide triphosphate hydrolases"/>
    <property type="match status" value="1"/>
</dbReference>
<dbReference type="InterPro" id="IPR027417">
    <property type="entry name" value="P-loop_NTPase"/>
</dbReference>
<gene>
    <name evidence="7" type="ORF">GCM10012289_30120</name>
</gene>
<evidence type="ECO:0000256" key="5">
    <source>
        <dbReference type="SAM" id="MobiDB-lite"/>
    </source>
</evidence>
<evidence type="ECO:0000256" key="4">
    <source>
        <dbReference type="RuleBase" id="RU369062"/>
    </source>
</evidence>
<name>A0A918DIU6_9ACTN</name>
<keyword evidence="2 4" id="KW-0808">Transferase</keyword>
<dbReference type="EC" id="2.7.4.-" evidence="4"/>
<dbReference type="PANTHER" id="PTHR34383:SF1">
    <property type="entry name" value="ADP-POLYPHOSPHATE PHOSPHOTRANSFERASE"/>
    <property type="match status" value="1"/>
</dbReference>
<evidence type="ECO:0000256" key="2">
    <source>
        <dbReference type="ARBA" id="ARBA00022679"/>
    </source>
</evidence>
<dbReference type="Proteomes" id="UP000646523">
    <property type="component" value="Unassembled WGS sequence"/>
</dbReference>
<dbReference type="SUPFAM" id="SSF52540">
    <property type="entry name" value="P-loop containing nucleoside triphosphate hydrolases"/>
    <property type="match status" value="1"/>
</dbReference>
<reference evidence="7" key="1">
    <citation type="journal article" date="2014" name="Int. J. Syst. Evol. Microbiol.">
        <title>Complete genome sequence of Corynebacterium casei LMG S-19264T (=DSM 44701T), isolated from a smear-ripened cheese.</title>
        <authorList>
            <consortium name="US DOE Joint Genome Institute (JGI-PGF)"/>
            <person name="Walter F."/>
            <person name="Albersmeier A."/>
            <person name="Kalinowski J."/>
            <person name="Ruckert C."/>
        </authorList>
    </citation>
    <scope>NUCLEOTIDE SEQUENCE</scope>
    <source>
        <strain evidence="7">CGMCC 4.7368</strain>
    </source>
</reference>
<dbReference type="AlphaFoldDB" id="A0A918DIU6"/>
<evidence type="ECO:0000259" key="6">
    <source>
        <dbReference type="Pfam" id="PF03976"/>
    </source>
</evidence>
<dbReference type="PANTHER" id="PTHR34383">
    <property type="entry name" value="POLYPHOSPHATE:AMP PHOSPHOTRANSFERASE-RELATED"/>
    <property type="match status" value="1"/>
</dbReference>
<feature type="domain" description="Polyphosphate kinase-2-related" evidence="6">
    <location>
        <begin position="82"/>
        <end position="307"/>
    </location>
</feature>